<dbReference type="AlphaFoldDB" id="A0A217ECL3"/>
<feature type="transmembrane region" description="Helical" evidence="3">
    <location>
        <begin position="154"/>
        <end position="175"/>
    </location>
</feature>
<dbReference type="InterPro" id="IPR050469">
    <property type="entry name" value="Diguanylate_Cyclase"/>
</dbReference>
<dbReference type="Pfam" id="PF00990">
    <property type="entry name" value="GGDEF"/>
    <property type="match status" value="1"/>
</dbReference>
<comment type="catalytic activity">
    <reaction evidence="2">
        <text>2 GTP = 3',3'-c-di-GMP + 2 diphosphate</text>
        <dbReference type="Rhea" id="RHEA:24898"/>
        <dbReference type="ChEBI" id="CHEBI:33019"/>
        <dbReference type="ChEBI" id="CHEBI:37565"/>
        <dbReference type="ChEBI" id="CHEBI:58805"/>
        <dbReference type="EC" id="2.7.7.65"/>
    </reaction>
</comment>
<evidence type="ECO:0000256" key="3">
    <source>
        <dbReference type="SAM" id="Phobius"/>
    </source>
</evidence>
<evidence type="ECO:0000259" key="4">
    <source>
        <dbReference type="PROSITE" id="PS50887"/>
    </source>
</evidence>
<feature type="transmembrane region" description="Helical" evidence="3">
    <location>
        <begin position="121"/>
        <end position="142"/>
    </location>
</feature>
<feature type="domain" description="GGDEF" evidence="4">
    <location>
        <begin position="255"/>
        <end position="388"/>
    </location>
</feature>
<dbReference type="InterPro" id="IPR000160">
    <property type="entry name" value="GGDEF_dom"/>
</dbReference>
<feature type="transmembrane region" description="Helical" evidence="3">
    <location>
        <begin position="12"/>
        <end position="30"/>
    </location>
</feature>
<accession>A0A217ECL3</accession>
<keyword evidence="3" id="KW-1133">Transmembrane helix</keyword>
<reference evidence="6" key="1">
    <citation type="submission" date="2017-06" db="EMBL/GenBank/DDBJ databases">
        <authorList>
            <person name="Varghese N."/>
            <person name="Submissions S."/>
        </authorList>
    </citation>
    <scope>NUCLEOTIDE SEQUENCE [LARGE SCALE GENOMIC DNA]</scope>
    <source>
        <strain evidence="6">ANC 5114</strain>
    </source>
</reference>
<dbReference type="SMART" id="SM00267">
    <property type="entry name" value="GGDEF"/>
    <property type="match status" value="1"/>
</dbReference>
<gene>
    <name evidence="5" type="ORF">SAMN05444584_0183</name>
</gene>
<dbReference type="GO" id="GO:0043709">
    <property type="term" value="P:cell adhesion involved in single-species biofilm formation"/>
    <property type="evidence" value="ECO:0007669"/>
    <property type="project" value="TreeGrafter"/>
</dbReference>
<dbReference type="InterPro" id="IPR043128">
    <property type="entry name" value="Rev_trsase/Diguanyl_cyclase"/>
</dbReference>
<feature type="transmembrane region" description="Helical" evidence="3">
    <location>
        <begin position="61"/>
        <end position="79"/>
    </location>
</feature>
<dbReference type="PROSITE" id="PS50887">
    <property type="entry name" value="GGDEF"/>
    <property type="match status" value="1"/>
</dbReference>
<dbReference type="GO" id="GO:1902201">
    <property type="term" value="P:negative regulation of bacterial-type flagellum-dependent cell motility"/>
    <property type="evidence" value="ECO:0007669"/>
    <property type="project" value="TreeGrafter"/>
</dbReference>
<feature type="transmembrane region" description="Helical" evidence="3">
    <location>
        <begin position="200"/>
        <end position="218"/>
    </location>
</feature>
<evidence type="ECO:0000313" key="6">
    <source>
        <dbReference type="Proteomes" id="UP000243463"/>
    </source>
</evidence>
<sequence length="392" mass="45200">MRDLLPSIMLAYPLTIFLMGLLLFLTYFLVGKAKYLIYLSISFFAVSLGIAVQISQIPKNVPLNVTLSGLCFLVFSYFIAQGIVKLENKKLNPWMCVTFIVILLSIRYLSTFAPNIELFDFMRVLSVYAGLILFVSVALWKVRHLVCGGTLEKIWYFVLSLWVISLLVRLAYISYSPEILRILFLENKNPFYVHFVELQHTFYILLLVFSILTLLLAVKRLIKDISQRNLFDTLTEAYNRLGLQHFIEFELPKLKSFSLIMLDIDLFKSVNSRYGHPVGDAVIRKTVDLIHMNFSGVEHKVIRIGGEEFMIVLPDLDLEELQVQSEHLRARVEQHNFSDVAQDLHITVSMGIGEYAATQSFQYIYKEIDRKLALAKKNGRNRVVSNIFSELF</sequence>
<dbReference type="PANTHER" id="PTHR45138">
    <property type="entry name" value="REGULATORY COMPONENTS OF SENSORY TRANSDUCTION SYSTEM"/>
    <property type="match status" value="1"/>
</dbReference>
<keyword evidence="3" id="KW-0472">Membrane</keyword>
<dbReference type="Gene3D" id="3.30.70.270">
    <property type="match status" value="1"/>
</dbReference>
<organism evidence="5 6">
    <name type="scientific">Acinetobacter apis</name>
    <dbReference type="NCBI Taxonomy" id="1229165"/>
    <lineage>
        <taxon>Bacteria</taxon>
        <taxon>Pseudomonadati</taxon>
        <taxon>Pseudomonadota</taxon>
        <taxon>Gammaproteobacteria</taxon>
        <taxon>Moraxellales</taxon>
        <taxon>Moraxellaceae</taxon>
        <taxon>Acinetobacter</taxon>
    </lineage>
</organism>
<dbReference type="InterPro" id="IPR029787">
    <property type="entry name" value="Nucleotide_cyclase"/>
</dbReference>
<name>A0A217ECL3_9GAMM</name>
<dbReference type="GO" id="GO:0005886">
    <property type="term" value="C:plasma membrane"/>
    <property type="evidence" value="ECO:0007669"/>
    <property type="project" value="TreeGrafter"/>
</dbReference>
<dbReference type="GO" id="GO:0052621">
    <property type="term" value="F:diguanylate cyclase activity"/>
    <property type="evidence" value="ECO:0007669"/>
    <property type="project" value="UniProtKB-EC"/>
</dbReference>
<keyword evidence="3" id="KW-0812">Transmembrane</keyword>
<evidence type="ECO:0000313" key="5">
    <source>
        <dbReference type="EMBL" id="SNQ28269.1"/>
    </source>
</evidence>
<evidence type="ECO:0000256" key="1">
    <source>
        <dbReference type="ARBA" id="ARBA00012528"/>
    </source>
</evidence>
<keyword evidence="6" id="KW-1185">Reference proteome</keyword>
<feature type="transmembrane region" description="Helical" evidence="3">
    <location>
        <begin position="91"/>
        <end position="109"/>
    </location>
</feature>
<dbReference type="EMBL" id="FZLN01000001">
    <property type="protein sequence ID" value="SNQ28269.1"/>
    <property type="molecule type" value="Genomic_DNA"/>
</dbReference>
<dbReference type="CDD" id="cd01949">
    <property type="entry name" value="GGDEF"/>
    <property type="match status" value="1"/>
</dbReference>
<dbReference type="NCBIfam" id="TIGR00254">
    <property type="entry name" value="GGDEF"/>
    <property type="match status" value="1"/>
</dbReference>
<dbReference type="SUPFAM" id="SSF55073">
    <property type="entry name" value="Nucleotide cyclase"/>
    <property type="match status" value="1"/>
</dbReference>
<protein>
    <recommendedName>
        <fullName evidence="1">diguanylate cyclase</fullName>
        <ecNumber evidence="1">2.7.7.65</ecNumber>
    </recommendedName>
</protein>
<dbReference type="Proteomes" id="UP000243463">
    <property type="component" value="Unassembled WGS sequence"/>
</dbReference>
<evidence type="ECO:0000256" key="2">
    <source>
        <dbReference type="ARBA" id="ARBA00034247"/>
    </source>
</evidence>
<dbReference type="PANTHER" id="PTHR45138:SF9">
    <property type="entry name" value="DIGUANYLATE CYCLASE DGCM-RELATED"/>
    <property type="match status" value="1"/>
</dbReference>
<proteinExistence type="predicted"/>
<feature type="transmembrane region" description="Helical" evidence="3">
    <location>
        <begin position="35"/>
        <end position="55"/>
    </location>
</feature>
<dbReference type="EC" id="2.7.7.65" evidence="1"/>